<dbReference type="InterPro" id="IPR013693">
    <property type="entry name" value="SpoIID/LytB_N"/>
</dbReference>
<organism evidence="2 3">
    <name type="scientific">Desulforamulus ferrireducens</name>
    <dbReference type="NCBI Taxonomy" id="1833852"/>
    <lineage>
        <taxon>Bacteria</taxon>
        <taxon>Bacillati</taxon>
        <taxon>Bacillota</taxon>
        <taxon>Clostridia</taxon>
        <taxon>Eubacteriales</taxon>
        <taxon>Peptococcaceae</taxon>
        <taxon>Desulforamulus</taxon>
    </lineage>
</organism>
<evidence type="ECO:0000313" key="2">
    <source>
        <dbReference type="EMBL" id="AQS60371.1"/>
    </source>
</evidence>
<name>A0A1S6J027_9FIRM</name>
<dbReference type="EMBL" id="CP019698">
    <property type="protein sequence ID" value="AQS60371.1"/>
    <property type="molecule type" value="Genomic_DNA"/>
</dbReference>
<dbReference type="GO" id="GO:0030435">
    <property type="term" value="P:sporulation resulting in formation of a cellular spore"/>
    <property type="evidence" value="ECO:0007669"/>
    <property type="project" value="InterPro"/>
</dbReference>
<dbReference type="GO" id="GO:0030288">
    <property type="term" value="C:outer membrane-bounded periplasmic space"/>
    <property type="evidence" value="ECO:0007669"/>
    <property type="project" value="TreeGrafter"/>
</dbReference>
<evidence type="ECO:0000313" key="3">
    <source>
        <dbReference type="Proteomes" id="UP000189464"/>
    </source>
</evidence>
<dbReference type="InterPro" id="IPR014225">
    <property type="entry name" value="Spore_II_D_firmicutes"/>
</dbReference>
<dbReference type="Pfam" id="PF08486">
    <property type="entry name" value="SpoIID"/>
    <property type="match status" value="1"/>
</dbReference>
<gene>
    <name evidence="2" type="ORF">B0537_15635</name>
</gene>
<dbReference type="InterPro" id="IPR051922">
    <property type="entry name" value="Bact_Sporulation_Assoc"/>
</dbReference>
<dbReference type="OrthoDB" id="9794671at2"/>
<dbReference type="PANTHER" id="PTHR30032:SF4">
    <property type="entry name" value="AMIDASE ENHANCER"/>
    <property type="match status" value="1"/>
</dbReference>
<dbReference type="Proteomes" id="UP000189464">
    <property type="component" value="Chromosome"/>
</dbReference>
<proteinExistence type="predicted"/>
<accession>A0A1S6J027</accession>
<keyword evidence="3" id="KW-1185">Reference proteome</keyword>
<dbReference type="NCBIfam" id="TIGR02669">
    <property type="entry name" value="SpoIID_LytB"/>
    <property type="match status" value="1"/>
</dbReference>
<dbReference type="KEGG" id="dfg:B0537_15635"/>
<sequence length="320" mass="35625">MRKFLLGLFGLFLILATFPTLIQEIHNLLKPPQIQSPGTTVNMYNHFTQKIEQLSLDDYLVGVVAAEMPASFPMEALKAQAVAARTYIMQRMSPGGVKNTRYPGADVSSDPKEGQAWISRAEMEKRWGKVKSLEYYYKIKWAVESTQGQVLTYKAQIIFPAFHASCGGGTENAEEVWVTSAPYLKGVPCPYCADPNPVRQATYTLAELDQKLKTNLSAVPVSTANNKLLVITKETKTGRPKEIKLGNKTYSTTILREILNLRSTRITWSINGDKITFTTKGHGHGVGLCQYGAKGLAEQGKSYEDILKHYYTGVEITMMK</sequence>
<dbReference type="InterPro" id="IPR013486">
    <property type="entry name" value="SpoIID/LytB"/>
</dbReference>
<dbReference type="RefSeq" id="WP_077715402.1">
    <property type="nucleotide sequence ID" value="NZ_CP019698.1"/>
</dbReference>
<dbReference type="STRING" id="1833852.B0537_15635"/>
<feature type="domain" description="Sporulation stage II protein D amidase enhancer LytB N-terminal" evidence="1">
    <location>
        <begin position="45"/>
        <end position="153"/>
    </location>
</feature>
<protein>
    <submittedName>
        <fullName evidence="2">Stage II sporulation protein D</fullName>
    </submittedName>
</protein>
<dbReference type="PANTHER" id="PTHR30032">
    <property type="entry name" value="N-ACETYLMURAMOYL-L-ALANINE AMIDASE-RELATED"/>
    <property type="match status" value="1"/>
</dbReference>
<dbReference type="AlphaFoldDB" id="A0A1S6J027"/>
<reference evidence="2 3" key="1">
    <citation type="journal article" date="2016" name="Int. J. Syst. Evol. Microbiol.">
        <title>Desulfotomaculum ferrireducens sp. nov., a moderately thermophilic sulfate-reducing and dissimilatory Fe(III)-reducing bacterium isolated from compost.</title>
        <authorList>
            <person name="Yang G."/>
            <person name="Guo J."/>
            <person name="Zhuang L."/>
            <person name="Yuan Y."/>
            <person name="Zhou S."/>
        </authorList>
    </citation>
    <scope>NUCLEOTIDE SEQUENCE [LARGE SCALE GENOMIC DNA]</scope>
    <source>
        <strain evidence="2 3">GSS09</strain>
    </source>
</reference>
<evidence type="ECO:0000259" key="1">
    <source>
        <dbReference type="Pfam" id="PF08486"/>
    </source>
</evidence>
<dbReference type="NCBIfam" id="TIGR02870">
    <property type="entry name" value="spore_II_D"/>
    <property type="match status" value="1"/>
</dbReference>